<organism evidence="1 2">
    <name type="scientific">Cryphonectria parasitica (strain ATCC 38755 / EP155)</name>
    <dbReference type="NCBI Taxonomy" id="660469"/>
    <lineage>
        <taxon>Eukaryota</taxon>
        <taxon>Fungi</taxon>
        <taxon>Dikarya</taxon>
        <taxon>Ascomycota</taxon>
        <taxon>Pezizomycotina</taxon>
        <taxon>Sordariomycetes</taxon>
        <taxon>Sordariomycetidae</taxon>
        <taxon>Diaporthales</taxon>
        <taxon>Cryphonectriaceae</taxon>
        <taxon>Cryphonectria-Endothia species complex</taxon>
        <taxon>Cryphonectria</taxon>
    </lineage>
</organism>
<proteinExistence type="predicted"/>
<dbReference type="EMBL" id="MU032345">
    <property type="protein sequence ID" value="KAF3768213.1"/>
    <property type="molecule type" value="Genomic_DNA"/>
</dbReference>
<comment type="caution">
    <text evidence="1">The sequence shown here is derived from an EMBL/GenBank/DDBJ whole genome shotgun (WGS) entry which is preliminary data.</text>
</comment>
<reference evidence="1" key="1">
    <citation type="journal article" date="2020" name="Phytopathology">
        <title>Genome sequence of the chestnut blight fungus Cryphonectria parasitica EP155: A fundamental resource for an archetypical invasive plant pathogen.</title>
        <authorList>
            <person name="Crouch J.A."/>
            <person name="Dawe A."/>
            <person name="Aerts A."/>
            <person name="Barry K."/>
            <person name="Churchill A.C.L."/>
            <person name="Grimwood J."/>
            <person name="Hillman B."/>
            <person name="Milgroom M.G."/>
            <person name="Pangilinan J."/>
            <person name="Smith M."/>
            <person name="Salamov A."/>
            <person name="Schmutz J."/>
            <person name="Yadav J."/>
            <person name="Grigoriev I.V."/>
            <person name="Nuss D."/>
        </authorList>
    </citation>
    <scope>NUCLEOTIDE SEQUENCE</scope>
    <source>
        <strain evidence="1">EP155</strain>
    </source>
</reference>
<dbReference type="AlphaFoldDB" id="A0A9P5CRG2"/>
<dbReference type="RefSeq" id="XP_040779174.1">
    <property type="nucleotide sequence ID" value="XM_040924602.1"/>
</dbReference>
<protein>
    <submittedName>
        <fullName evidence="1">Uncharacterized protein</fullName>
    </submittedName>
</protein>
<accession>A0A9P5CRG2</accession>
<evidence type="ECO:0000313" key="2">
    <source>
        <dbReference type="Proteomes" id="UP000803844"/>
    </source>
</evidence>
<dbReference type="GeneID" id="63841731"/>
<evidence type="ECO:0000313" key="1">
    <source>
        <dbReference type="EMBL" id="KAF3768213.1"/>
    </source>
</evidence>
<gene>
    <name evidence="1" type="ORF">M406DRAFT_58341</name>
</gene>
<keyword evidence="2" id="KW-1185">Reference proteome</keyword>
<dbReference type="Proteomes" id="UP000803844">
    <property type="component" value="Unassembled WGS sequence"/>
</dbReference>
<sequence length="52" mass="5107">MLGGTPPPTTLPLKPPFRLAQATNAASQAQGQGGGCVQHLLNCGVSAPTPGP</sequence>
<name>A0A9P5CRG2_CRYP1</name>